<comment type="caution">
    <text evidence="1">The sequence shown here is derived from an EMBL/GenBank/DDBJ whole genome shotgun (WGS) entry which is preliminary data.</text>
</comment>
<organism evidence="1">
    <name type="scientific">marine sediment metagenome</name>
    <dbReference type="NCBI Taxonomy" id="412755"/>
    <lineage>
        <taxon>unclassified sequences</taxon>
        <taxon>metagenomes</taxon>
        <taxon>ecological metagenomes</taxon>
    </lineage>
</organism>
<protein>
    <submittedName>
        <fullName evidence="1">Uncharacterized protein</fullName>
    </submittedName>
</protein>
<feature type="non-terminal residue" evidence="1">
    <location>
        <position position="1"/>
    </location>
</feature>
<proteinExistence type="predicted"/>
<name>A0A0F8ZZU0_9ZZZZ</name>
<reference evidence="1" key="1">
    <citation type="journal article" date="2015" name="Nature">
        <title>Complex archaea that bridge the gap between prokaryotes and eukaryotes.</title>
        <authorList>
            <person name="Spang A."/>
            <person name="Saw J.H."/>
            <person name="Jorgensen S.L."/>
            <person name="Zaremba-Niedzwiedzka K."/>
            <person name="Martijn J."/>
            <person name="Lind A.E."/>
            <person name="van Eijk R."/>
            <person name="Schleper C."/>
            <person name="Guy L."/>
            <person name="Ettema T.J."/>
        </authorList>
    </citation>
    <scope>NUCLEOTIDE SEQUENCE</scope>
</reference>
<sequence length="121" mass="13945">FKGTRPTDPSDKVDSFFLEVDVYTEDGSGQERLANAFVRDDLGRKMRPLTSKKLIRPSLLRSITRPSAEGQLVLLQRFNRIDQTRKPQYEKPSIPTEVAMSHLQTDEDVGRKAWWKRLLGD</sequence>
<dbReference type="EMBL" id="LAZR01060547">
    <property type="protein sequence ID" value="KKK65456.1"/>
    <property type="molecule type" value="Genomic_DNA"/>
</dbReference>
<gene>
    <name evidence="1" type="ORF">LCGC14_2973960</name>
</gene>
<evidence type="ECO:0000313" key="1">
    <source>
        <dbReference type="EMBL" id="KKK65456.1"/>
    </source>
</evidence>
<dbReference type="AlphaFoldDB" id="A0A0F8ZZU0"/>
<accession>A0A0F8ZZU0</accession>